<dbReference type="RefSeq" id="WP_369045156.1">
    <property type="nucleotide sequence ID" value="NZ_CP163302.1"/>
</dbReference>
<protein>
    <submittedName>
        <fullName evidence="1">Uncharacterized protein</fullName>
    </submittedName>
</protein>
<accession>A0AB39L121</accession>
<reference evidence="1" key="1">
    <citation type="submission" date="2024-07" db="EMBL/GenBank/DDBJ databases">
        <authorList>
            <person name="fu j."/>
        </authorList>
    </citation>
    <scope>NUCLEOTIDE SEQUENCE</scope>
    <source>
        <strain evidence="1">P10A9</strain>
    </source>
</reference>
<organism evidence="1">
    <name type="scientific">Sinomonas puerhi</name>
    <dbReference type="NCBI Taxonomy" id="3238584"/>
    <lineage>
        <taxon>Bacteria</taxon>
        <taxon>Bacillati</taxon>
        <taxon>Actinomycetota</taxon>
        <taxon>Actinomycetes</taxon>
        <taxon>Micrococcales</taxon>
        <taxon>Micrococcaceae</taxon>
        <taxon>Sinomonas</taxon>
    </lineage>
</organism>
<proteinExistence type="predicted"/>
<dbReference type="KEGG" id="spue:AB5L97_14415"/>
<evidence type="ECO:0000313" key="1">
    <source>
        <dbReference type="EMBL" id="XDP44458.1"/>
    </source>
</evidence>
<name>A0AB39L121_9MICC</name>
<dbReference type="AlphaFoldDB" id="A0AB39L121"/>
<sequence>MNLPELDPLAPLPAAVVPVSNDWALSECVASDGTVTFWLLAAHPGERAGNASADSAPHEQSGRLPDDLRRRLGLECGALSSTTGRPCRNLVATFGERCTHHRGKPQSAPGQEELF</sequence>
<gene>
    <name evidence="1" type="ORF">AB5L97_14415</name>
</gene>
<dbReference type="EMBL" id="CP163302">
    <property type="protein sequence ID" value="XDP44458.1"/>
    <property type="molecule type" value="Genomic_DNA"/>
</dbReference>